<sequence>MIIAFILIIGSLGLIQFIRTRSKDGSSSNDKKNTAQENEKKSDNTKKQMKTHEINVEEENPLPEEKNVPPKEEEEEEEEEEKKEEEKEEEKQEEKKQGEEKKEEEKKQEEEKQEEEITQEKLDKQFDLVNQFRGMFLSNISLPTLKTEFKAMIVNTLGLRVSNIKMNSKLKYKDLIKAFNLGLDKICIVNAANESYHIDGDGLNAGLTEFAKSNGGLNLEKNQWKNLTDKDNKPVRVPVLSGSYAISDFNNGIIIHGVGPKAWEVGKTPKEPKNLLEVKHRITDLYNNIYIEALKRGSVLIIFPKISGDIYANPGKDQSFTKTTYLNAVYSGIIDFLKKIKVEDRKILVFNNI</sequence>
<evidence type="ECO:0000256" key="2">
    <source>
        <dbReference type="SAM" id="SignalP"/>
    </source>
</evidence>
<organism evidence="4 5">
    <name type="scientific">Hamiltosporidium tvaerminnensis</name>
    <dbReference type="NCBI Taxonomy" id="1176355"/>
    <lineage>
        <taxon>Eukaryota</taxon>
        <taxon>Fungi</taxon>
        <taxon>Fungi incertae sedis</taxon>
        <taxon>Microsporidia</taxon>
        <taxon>Dubosqiidae</taxon>
        <taxon>Hamiltosporidium</taxon>
    </lineage>
</organism>
<evidence type="ECO:0000259" key="3">
    <source>
        <dbReference type="PROSITE" id="PS51154"/>
    </source>
</evidence>
<dbReference type="VEuPathDB" id="MicrosporidiaDB:CWI38_0943p0020"/>
<dbReference type="Gene3D" id="3.40.220.10">
    <property type="entry name" value="Leucine Aminopeptidase, subunit E, domain 1"/>
    <property type="match status" value="1"/>
</dbReference>
<comment type="caution">
    <text evidence="4">The sequence shown here is derived from an EMBL/GenBank/DDBJ whole genome shotgun (WGS) entry which is preliminary data.</text>
</comment>
<dbReference type="InterPro" id="IPR002589">
    <property type="entry name" value="Macro_dom"/>
</dbReference>
<feature type="chain" id="PRO_5020262873" description="Macro domain-containing protein" evidence="2">
    <location>
        <begin position="21"/>
        <end position="353"/>
    </location>
</feature>
<proteinExistence type="predicted"/>
<feature type="region of interest" description="Disordered" evidence="1">
    <location>
        <begin position="21"/>
        <end position="118"/>
    </location>
</feature>
<dbReference type="PROSITE" id="PS51154">
    <property type="entry name" value="MACRO"/>
    <property type="match status" value="1"/>
</dbReference>
<dbReference type="AlphaFoldDB" id="A0A4Q9LW18"/>
<dbReference type="InterPro" id="IPR043472">
    <property type="entry name" value="Macro_dom-like"/>
</dbReference>
<protein>
    <recommendedName>
        <fullName evidence="3">Macro domain-containing protein</fullName>
    </recommendedName>
</protein>
<keyword evidence="5" id="KW-1185">Reference proteome</keyword>
<dbReference type="EMBL" id="PITK01000943">
    <property type="protein sequence ID" value="TBU12001.1"/>
    <property type="molecule type" value="Genomic_DNA"/>
</dbReference>
<evidence type="ECO:0000313" key="5">
    <source>
        <dbReference type="Proteomes" id="UP000292282"/>
    </source>
</evidence>
<keyword evidence="2" id="KW-0732">Signal</keyword>
<accession>A0A4Q9LW18</accession>
<feature type="domain" description="Macro" evidence="3">
    <location>
        <begin position="155"/>
        <end position="353"/>
    </location>
</feature>
<feature type="signal peptide" evidence="2">
    <location>
        <begin position="1"/>
        <end position="20"/>
    </location>
</feature>
<evidence type="ECO:0000313" key="4">
    <source>
        <dbReference type="EMBL" id="TBU12001.1"/>
    </source>
</evidence>
<dbReference type="SUPFAM" id="SSF52949">
    <property type="entry name" value="Macro domain-like"/>
    <property type="match status" value="1"/>
</dbReference>
<dbReference type="Proteomes" id="UP000292282">
    <property type="component" value="Unassembled WGS sequence"/>
</dbReference>
<feature type="compositionally biased region" description="Basic and acidic residues" evidence="1">
    <location>
        <begin position="89"/>
        <end position="110"/>
    </location>
</feature>
<name>A0A4Q9LW18_9MICR</name>
<reference evidence="4 5" key="1">
    <citation type="submission" date="2017-12" db="EMBL/GenBank/DDBJ databases">
        <authorList>
            <person name="Pombert J.-F."/>
            <person name="Haag K.L."/>
            <person name="Ebert D."/>
        </authorList>
    </citation>
    <scope>NUCLEOTIDE SEQUENCE [LARGE SCALE GENOMIC DNA]</scope>
    <source>
        <strain evidence="4">IL-G-3</strain>
    </source>
</reference>
<evidence type="ECO:0000256" key="1">
    <source>
        <dbReference type="SAM" id="MobiDB-lite"/>
    </source>
</evidence>
<feature type="compositionally biased region" description="Basic and acidic residues" evidence="1">
    <location>
        <begin position="21"/>
        <end position="55"/>
    </location>
</feature>
<feature type="compositionally biased region" description="Acidic residues" evidence="1">
    <location>
        <begin position="72"/>
        <end position="88"/>
    </location>
</feature>
<gene>
    <name evidence="4" type="ORF">CWI38_0943p0020</name>
</gene>